<keyword evidence="2" id="KW-1185">Reference proteome</keyword>
<evidence type="ECO:0000313" key="2">
    <source>
        <dbReference type="Proteomes" id="UP000503313"/>
    </source>
</evidence>
<dbReference type="InterPro" id="IPR004375">
    <property type="entry name" value="NanQ/TabA/YiaL"/>
</dbReference>
<dbReference type="AlphaFoldDB" id="A0AAE7BFN7"/>
<dbReference type="Gene3D" id="2.60.120.370">
    <property type="entry name" value="YhcH/YjgK/YiaL"/>
    <property type="match status" value="1"/>
</dbReference>
<dbReference type="NCBIfam" id="TIGR00022">
    <property type="entry name" value="YhcH/YjgK/YiaL family protein"/>
    <property type="match status" value="1"/>
</dbReference>
<proteinExistence type="predicted"/>
<dbReference type="RefSeq" id="WP_129012007.1">
    <property type="nucleotide sequence ID" value="NZ_CP053835.1"/>
</dbReference>
<protein>
    <submittedName>
        <fullName evidence="1">DUF386 domain-containing protein</fullName>
    </submittedName>
</protein>
<dbReference type="SUPFAM" id="SSF51197">
    <property type="entry name" value="Clavaminate synthase-like"/>
    <property type="match status" value="1"/>
</dbReference>
<accession>A0AAE7BFN7</accession>
<name>A0AAE7BFN7_9BACT</name>
<dbReference type="InterPro" id="IPR037012">
    <property type="entry name" value="NanQ/TabA/YiaL_sf"/>
</dbReference>
<sequence length="162" mass="18769">MAIFGDIGTVKGQLNNPKFDKAFLYLEKLQDINSNEYQSLINIKLDNCNKIVLDENCFVLEQAYISKDKKDCFFESHKKYIDIQYIFDGTEIMEVENTNNLQITKEYDETLDYAKYAQSPNSSSLVIRKNELAIFYPNDAHMPCIKVDKNEKVIKAVFKIAV</sequence>
<gene>
    <name evidence="1" type="ORF">ADFLV_1000</name>
</gene>
<dbReference type="PANTHER" id="PTHR34986:SF1">
    <property type="entry name" value="PROTEIN YIAL"/>
    <property type="match status" value="1"/>
</dbReference>
<dbReference type="KEGG" id="adz:ADFLV_1000"/>
<dbReference type="Pfam" id="PF04074">
    <property type="entry name" value="DUF386"/>
    <property type="match status" value="1"/>
</dbReference>
<dbReference type="EMBL" id="CP053835">
    <property type="protein sequence ID" value="QKF77041.1"/>
    <property type="molecule type" value="Genomic_DNA"/>
</dbReference>
<dbReference type="Proteomes" id="UP000503313">
    <property type="component" value="Chromosome"/>
</dbReference>
<dbReference type="GO" id="GO:0005829">
    <property type="term" value="C:cytosol"/>
    <property type="evidence" value="ECO:0007669"/>
    <property type="project" value="TreeGrafter"/>
</dbReference>
<evidence type="ECO:0000313" key="1">
    <source>
        <dbReference type="EMBL" id="QKF77041.1"/>
    </source>
</evidence>
<dbReference type="PANTHER" id="PTHR34986">
    <property type="entry name" value="EVOLVED BETA-GALACTOSIDASE SUBUNIT BETA"/>
    <property type="match status" value="1"/>
</dbReference>
<reference evidence="1 2" key="1">
    <citation type="submission" date="2020-05" db="EMBL/GenBank/DDBJ databases">
        <title>Complete genome sequencing of Campylobacter and Arcobacter type strains.</title>
        <authorList>
            <person name="Miller W.G."/>
            <person name="Yee E."/>
        </authorList>
    </citation>
    <scope>NUCLEOTIDE SEQUENCE [LARGE SCALE GENOMIC DNA]</scope>
    <source>
        <strain evidence="1 2">LMG 25694</strain>
    </source>
</reference>
<organism evidence="1 2">
    <name type="scientific">Arcobacter defluvii</name>
    <dbReference type="NCBI Taxonomy" id="873191"/>
    <lineage>
        <taxon>Bacteria</taxon>
        <taxon>Pseudomonadati</taxon>
        <taxon>Campylobacterota</taxon>
        <taxon>Epsilonproteobacteria</taxon>
        <taxon>Campylobacterales</taxon>
        <taxon>Arcobacteraceae</taxon>
        <taxon>Arcobacter</taxon>
    </lineage>
</organism>